<evidence type="ECO:0000313" key="7">
    <source>
        <dbReference type="Proteomes" id="UP000701801"/>
    </source>
</evidence>
<accession>A0A9N9LVK2</accession>
<reference evidence="6" key="1">
    <citation type="submission" date="2021-07" db="EMBL/GenBank/DDBJ databases">
        <authorList>
            <person name="Durling M."/>
        </authorList>
    </citation>
    <scope>NUCLEOTIDE SEQUENCE</scope>
</reference>
<dbReference type="InterPro" id="IPR011032">
    <property type="entry name" value="GroES-like_sf"/>
</dbReference>
<sequence>MPTLPKNYISQSVNQSLTPPKTPPPECALSIFHSWPEPETEPEQSPTFYQEPSRKFIVNHIKVDDDRFKLQNQEVLLLHGPKQRYEHTSGQPIPELQSESDMLVAVEAVGLNPIDWKAPDYGYGLPALPCISGRDFAGTVVKPPRGTSRFEFGEKIMAISTDYRDSKRSAFQQYALVSDFNACKLPDRINTMEAAPLGVAFVAASIALGVCLGVNFSSVDRGPCGIDLLQTVRSISRDSLPPDIRTECFDGIRTQDRPKKGDWIAIWGASSASGCCAVQLAKLAGLRVIAVIDVARSGERMLKHGADLLVDRFDTKHAVSIIQGVTKGRLRYGLDTVGKESASHLSEAMQKGDGKSSDMIHKDEVPKGHIVGLTGIPKQTGGQVGFHSVPIKLFHEVSTVGQGLMVWLEELLRQKVLLTPDIEVAPGGLKGINSALDRLRDGSVKGPRLVVPLTTL</sequence>
<evidence type="ECO:0000256" key="2">
    <source>
        <dbReference type="ARBA" id="ARBA00023002"/>
    </source>
</evidence>
<comment type="caution">
    <text evidence="6">The sequence shown here is derived from an EMBL/GenBank/DDBJ whole genome shotgun (WGS) entry which is preliminary data.</text>
</comment>
<dbReference type="InterPro" id="IPR047122">
    <property type="entry name" value="Trans-enoyl_RdTase-like"/>
</dbReference>
<dbReference type="OrthoDB" id="10257049at2759"/>
<keyword evidence="2" id="KW-0560">Oxidoreductase</keyword>
<dbReference type="Pfam" id="PF00107">
    <property type="entry name" value="ADH_zinc_N"/>
    <property type="match status" value="1"/>
</dbReference>
<dbReference type="InterPro" id="IPR036291">
    <property type="entry name" value="NAD(P)-bd_dom_sf"/>
</dbReference>
<feature type="domain" description="Alcohol dehydrogenase-like N-terminal" evidence="5">
    <location>
        <begin position="99"/>
        <end position="186"/>
    </location>
</feature>
<feature type="region of interest" description="Disordered" evidence="3">
    <location>
        <begin position="1"/>
        <end position="25"/>
    </location>
</feature>
<gene>
    <name evidence="6" type="ORF">HYALB_00005907</name>
</gene>
<evidence type="ECO:0000259" key="5">
    <source>
        <dbReference type="Pfam" id="PF08240"/>
    </source>
</evidence>
<evidence type="ECO:0000256" key="1">
    <source>
        <dbReference type="ARBA" id="ARBA00008072"/>
    </source>
</evidence>
<dbReference type="SUPFAM" id="SSF50129">
    <property type="entry name" value="GroES-like"/>
    <property type="match status" value="1"/>
</dbReference>
<dbReference type="InterPro" id="IPR013149">
    <property type="entry name" value="ADH-like_C"/>
</dbReference>
<feature type="compositionally biased region" description="Polar residues" evidence="3">
    <location>
        <begin position="8"/>
        <end position="19"/>
    </location>
</feature>
<feature type="domain" description="Alcohol dehydrogenase-like C-terminal" evidence="4">
    <location>
        <begin position="274"/>
        <end position="352"/>
    </location>
</feature>
<comment type="similarity">
    <text evidence="1">Belongs to the zinc-containing alcohol dehydrogenase family.</text>
</comment>
<evidence type="ECO:0000313" key="6">
    <source>
        <dbReference type="EMBL" id="CAG8978321.1"/>
    </source>
</evidence>
<evidence type="ECO:0000256" key="3">
    <source>
        <dbReference type="SAM" id="MobiDB-lite"/>
    </source>
</evidence>
<dbReference type="InterPro" id="IPR052585">
    <property type="entry name" value="Lipid_raft_assoc_Zn_ADH"/>
</dbReference>
<evidence type="ECO:0000259" key="4">
    <source>
        <dbReference type="Pfam" id="PF00107"/>
    </source>
</evidence>
<proteinExistence type="inferred from homology"/>
<dbReference type="AlphaFoldDB" id="A0A9N9LVK2"/>
<dbReference type="Gene3D" id="3.40.50.720">
    <property type="entry name" value="NAD(P)-binding Rossmann-like Domain"/>
    <property type="match status" value="1"/>
</dbReference>
<dbReference type="Proteomes" id="UP000701801">
    <property type="component" value="Unassembled WGS sequence"/>
</dbReference>
<dbReference type="Gene3D" id="3.90.180.10">
    <property type="entry name" value="Medium-chain alcohol dehydrogenases, catalytic domain"/>
    <property type="match status" value="1"/>
</dbReference>
<keyword evidence="7" id="KW-1185">Reference proteome</keyword>
<dbReference type="PANTHER" id="PTHR43482">
    <property type="entry name" value="PROTEIN AST1-RELATED"/>
    <property type="match status" value="1"/>
</dbReference>
<name>A0A9N9LVK2_9HELO</name>
<dbReference type="GO" id="GO:0016651">
    <property type="term" value="F:oxidoreductase activity, acting on NAD(P)H"/>
    <property type="evidence" value="ECO:0007669"/>
    <property type="project" value="InterPro"/>
</dbReference>
<dbReference type="Pfam" id="PF08240">
    <property type="entry name" value="ADH_N"/>
    <property type="match status" value="1"/>
</dbReference>
<dbReference type="CDD" id="cd08249">
    <property type="entry name" value="enoyl_reductase_like"/>
    <property type="match status" value="1"/>
</dbReference>
<protein>
    <submittedName>
        <fullName evidence="6">Uncharacterized protein</fullName>
    </submittedName>
</protein>
<organism evidence="6 7">
    <name type="scientific">Hymenoscyphus albidus</name>
    <dbReference type="NCBI Taxonomy" id="595503"/>
    <lineage>
        <taxon>Eukaryota</taxon>
        <taxon>Fungi</taxon>
        <taxon>Dikarya</taxon>
        <taxon>Ascomycota</taxon>
        <taxon>Pezizomycotina</taxon>
        <taxon>Leotiomycetes</taxon>
        <taxon>Helotiales</taxon>
        <taxon>Helotiaceae</taxon>
        <taxon>Hymenoscyphus</taxon>
    </lineage>
</organism>
<dbReference type="EMBL" id="CAJVRM010000251">
    <property type="protein sequence ID" value="CAG8978321.1"/>
    <property type="molecule type" value="Genomic_DNA"/>
</dbReference>
<dbReference type="InterPro" id="IPR013154">
    <property type="entry name" value="ADH-like_N"/>
</dbReference>
<dbReference type="SUPFAM" id="SSF51735">
    <property type="entry name" value="NAD(P)-binding Rossmann-fold domains"/>
    <property type="match status" value="1"/>
</dbReference>
<dbReference type="PANTHER" id="PTHR43482:SF2">
    <property type="entry name" value="ZINC-BINDING DEHYDROGENASE FAMILY, PUTATIVE (AFU_ORTHOLOGUE AFUA_3G15030)-RELATED"/>
    <property type="match status" value="1"/>
</dbReference>